<name>A0A2I1K4M6_9LACT</name>
<comment type="caution">
    <text evidence="2">The sequence shown here is derived from an EMBL/GenBank/DDBJ whole genome shotgun (WGS) entry which is preliminary data.</text>
</comment>
<dbReference type="CDD" id="cd06223">
    <property type="entry name" value="PRTases_typeI"/>
    <property type="match status" value="1"/>
</dbReference>
<accession>A0A2I1K4M6</accession>
<dbReference type="PANTHER" id="PTHR47505:SF1">
    <property type="entry name" value="DNA UTILIZATION PROTEIN YHGH"/>
    <property type="match status" value="1"/>
</dbReference>
<sequence length="256" mass="30017">MNNISECLMCEQPLNNDLTIQQILSFQPVIQPVICQKCEKRWKRYGSKNHELSCSGCQRPLDTKASSPYTQCYHSEGESWCYDCYRWLSVYPQEQLYHQAIFHYNQVFREWITQYKYVGDVRMAHVMRLPLREMYRKYQSCYWTYLPNSPQSIEERGFPATLELLRVAQIPVESIFSYIGDGTKQAKKNRMQRMSLSQPFRITTSRQLPSDKPWVIFDDIYTTGATMHCAKSLLIFALPKGSKVLSLSLARDILSD</sequence>
<protein>
    <submittedName>
        <fullName evidence="2">ComF family protein</fullName>
    </submittedName>
</protein>
<dbReference type="InterPro" id="IPR051910">
    <property type="entry name" value="ComF/GntX_DNA_util-trans"/>
</dbReference>
<comment type="similarity">
    <text evidence="1">Belongs to the ComF/GntX family.</text>
</comment>
<evidence type="ECO:0000313" key="2">
    <source>
        <dbReference type="EMBL" id="PKY90599.1"/>
    </source>
</evidence>
<organism evidence="2 3">
    <name type="scientific">Falseniella ignava</name>
    <dbReference type="NCBI Taxonomy" id="137730"/>
    <lineage>
        <taxon>Bacteria</taxon>
        <taxon>Bacillati</taxon>
        <taxon>Bacillota</taxon>
        <taxon>Bacilli</taxon>
        <taxon>Lactobacillales</taxon>
        <taxon>Aerococcaceae</taxon>
        <taxon>Falseniella</taxon>
    </lineage>
</organism>
<dbReference type="SUPFAM" id="SSF53271">
    <property type="entry name" value="PRTase-like"/>
    <property type="match status" value="1"/>
</dbReference>
<dbReference type="InterPro" id="IPR000836">
    <property type="entry name" value="PRTase_dom"/>
</dbReference>
<gene>
    <name evidence="2" type="ORF">CYJ57_00035</name>
</gene>
<dbReference type="Proteomes" id="UP000234384">
    <property type="component" value="Unassembled WGS sequence"/>
</dbReference>
<dbReference type="EMBL" id="PKHE01000001">
    <property type="protein sequence ID" value="PKY90599.1"/>
    <property type="molecule type" value="Genomic_DNA"/>
</dbReference>
<reference evidence="2 3" key="1">
    <citation type="submission" date="2017-12" db="EMBL/GenBank/DDBJ databases">
        <title>Phylogenetic diversity of female urinary microbiome.</title>
        <authorList>
            <person name="Thomas-White K."/>
            <person name="Wolfe A.J."/>
        </authorList>
    </citation>
    <scope>NUCLEOTIDE SEQUENCE [LARGE SCALE GENOMIC DNA]</scope>
    <source>
        <strain evidence="2 3">UMB0898</strain>
    </source>
</reference>
<dbReference type="InterPro" id="IPR029057">
    <property type="entry name" value="PRTase-like"/>
</dbReference>
<evidence type="ECO:0000256" key="1">
    <source>
        <dbReference type="ARBA" id="ARBA00008007"/>
    </source>
</evidence>
<dbReference type="RefSeq" id="WP_101953587.1">
    <property type="nucleotide sequence ID" value="NZ_PKHE01000001.1"/>
</dbReference>
<evidence type="ECO:0000313" key="3">
    <source>
        <dbReference type="Proteomes" id="UP000234384"/>
    </source>
</evidence>
<dbReference type="AlphaFoldDB" id="A0A2I1K4M6"/>
<dbReference type="OrthoDB" id="9779910at2"/>
<dbReference type="Gene3D" id="3.40.50.2020">
    <property type="match status" value="1"/>
</dbReference>
<dbReference type="PANTHER" id="PTHR47505">
    <property type="entry name" value="DNA UTILIZATION PROTEIN YHGH"/>
    <property type="match status" value="1"/>
</dbReference>
<proteinExistence type="inferred from homology"/>